<dbReference type="InterPro" id="IPR033290">
    <property type="entry name" value="CCDC39"/>
</dbReference>
<evidence type="ECO:0000256" key="2">
    <source>
        <dbReference type="SAM" id="Coils"/>
    </source>
</evidence>
<dbReference type="OrthoDB" id="333792at2759"/>
<feature type="coiled-coil region" evidence="2">
    <location>
        <begin position="244"/>
        <end position="355"/>
    </location>
</feature>
<dbReference type="AlphaFoldDB" id="F0VPY3"/>
<keyword evidence="1 2" id="KW-0175">Coiled coil</keyword>
<dbReference type="GO" id="GO:0005930">
    <property type="term" value="C:axoneme"/>
    <property type="evidence" value="ECO:0007669"/>
    <property type="project" value="InterPro"/>
</dbReference>
<keyword evidence="5" id="KW-1185">Reference proteome</keyword>
<dbReference type="GO" id="GO:0060285">
    <property type="term" value="P:cilium-dependent cell motility"/>
    <property type="evidence" value="ECO:0007669"/>
    <property type="project" value="TreeGrafter"/>
</dbReference>
<evidence type="ECO:0000256" key="3">
    <source>
        <dbReference type="SAM" id="MobiDB-lite"/>
    </source>
</evidence>
<dbReference type="InParanoid" id="F0VPY3"/>
<dbReference type="Proteomes" id="UP000007494">
    <property type="component" value="Chromosome XII"/>
</dbReference>
<dbReference type="GO" id="GO:0036159">
    <property type="term" value="P:inner dynein arm assembly"/>
    <property type="evidence" value="ECO:0007669"/>
    <property type="project" value="InterPro"/>
</dbReference>
<feature type="coiled-coil region" evidence="2">
    <location>
        <begin position="36"/>
        <end position="70"/>
    </location>
</feature>
<feature type="compositionally biased region" description="Low complexity" evidence="3">
    <location>
        <begin position="591"/>
        <end position="605"/>
    </location>
</feature>
<evidence type="ECO:0000313" key="5">
    <source>
        <dbReference type="Proteomes" id="UP000007494"/>
    </source>
</evidence>
<evidence type="ECO:0000313" key="4">
    <source>
        <dbReference type="EMBL" id="CBZ55780.1"/>
    </source>
</evidence>
<name>F0VPY3_NEOCL</name>
<feature type="coiled-coil region" evidence="2">
    <location>
        <begin position="440"/>
        <end position="583"/>
    </location>
</feature>
<accession>F0VPY3</accession>
<sequence>MKQRDEAIKDAAARYGVAQEEVRQKIDKLGRLRTFTAEQQAANNALLKELHQLEKKIEKFRGEFADAKTRLAIVHEAGEEVRAQLSAATACMSKNKSEIDHLTALLETKRQALAALTQRCAQAKSKMKKELLNSKEKDDGLHQAEAFCKHIETTYENLEKQVKKGREELFEASQNYSAQETLNQTTNSEINSSQAALRNLGLQLQKLDQERQRQQELLYAVEFQSQLMQRKVARAAGHRGVAEKKDLQAKIAKLEIILTQQCQQCQMLNTQTKRLESELRKSQRAFQRRESEASALENNVADSRLECEFLKREVLNTQKEKELVGVQQDTLKLDVRRLREQLREQTEALTAAENEKLQSQHTIEEEILKAEHRLELAKTAARAVDEERHRLALEASNRKAKITNLQSKYAVVVQKIHLEEGDGGGERSQAYYIIKAGQEKEELQRIGDELDQRIRDAESESRSLSLTLDQLRAANGQFRRALSEESSFVQNQKEVRDDLEKQVKDARDAVFDKKERLRGLQEELSAERERFHEAERFFHTLRTRKQESIATLEGLRREVESQQEKLRRAVDRHKRAVKLARKKKLLPPAKPVSSPSSRPTSPPSSLGFNPTLQTNLEMEPHLESLRHHLQALRASLA</sequence>
<dbReference type="PANTHER" id="PTHR18962">
    <property type="entry name" value="COILED-COIL DOMAIN-CONTAINING PROTEIN 39"/>
    <property type="match status" value="1"/>
</dbReference>
<dbReference type="Pfam" id="PF24161">
    <property type="entry name" value="CCDC39"/>
    <property type="match status" value="1"/>
</dbReference>
<reference evidence="5" key="1">
    <citation type="journal article" date="2012" name="PLoS Pathog.">
        <title>Comparative genomics of the apicomplexan parasites Toxoplasma gondii and Neospora caninum: Coccidia differing in host range and transmission strategy.</title>
        <authorList>
            <person name="Reid A.J."/>
            <person name="Vermont S.J."/>
            <person name="Cotton J.A."/>
            <person name="Harris D."/>
            <person name="Hill-Cawthorne G.A."/>
            <person name="Konen-Waisman S."/>
            <person name="Latham S.M."/>
            <person name="Mourier T."/>
            <person name="Norton R."/>
            <person name="Quail M.A."/>
            <person name="Sanders M."/>
            <person name="Shanmugam D."/>
            <person name="Sohal A."/>
            <person name="Wasmuth J.D."/>
            <person name="Brunk B."/>
            <person name="Grigg M.E."/>
            <person name="Howard J.C."/>
            <person name="Parkinson J."/>
            <person name="Roos D.S."/>
            <person name="Trees A.J."/>
            <person name="Berriman M."/>
            <person name="Pain A."/>
            <person name="Wastling J.M."/>
        </authorList>
    </citation>
    <scope>NUCLEOTIDE SEQUENCE [LARGE SCALE GENOMIC DNA]</scope>
    <source>
        <strain evidence="5">Liverpool</strain>
    </source>
</reference>
<organism evidence="4 5">
    <name type="scientific">Neospora caninum (strain Liverpool)</name>
    <dbReference type="NCBI Taxonomy" id="572307"/>
    <lineage>
        <taxon>Eukaryota</taxon>
        <taxon>Sar</taxon>
        <taxon>Alveolata</taxon>
        <taxon>Apicomplexa</taxon>
        <taxon>Conoidasida</taxon>
        <taxon>Coccidia</taxon>
        <taxon>Eucoccidiorida</taxon>
        <taxon>Eimeriorina</taxon>
        <taxon>Sarcocystidae</taxon>
        <taxon>Neospora</taxon>
    </lineage>
</organism>
<dbReference type="eggNOG" id="ENOG502QS0D">
    <property type="taxonomic scope" value="Eukaryota"/>
</dbReference>
<proteinExistence type="predicted"/>
<dbReference type="OMA" id="EMHTILE"/>
<gene>
    <name evidence="4" type="ORF">NCLIV_062060</name>
</gene>
<feature type="coiled-coil region" evidence="2">
    <location>
        <begin position="99"/>
        <end position="217"/>
    </location>
</feature>
<dbReference type="VEuPathDB" id="ToxoDB:NCLIV_062060"/>
<dbReference type="GeneID" id="13441211"/>
<feature type="region of interest" description="Disordered" evidence="3">
    <location>
        <begin position="583"/>
        <end position="610"/>
    </location>
</feature>
<dbReference type="GO" id="GO:0003341">
    <property type="term" value="P:cilium movement"/>
    <property type="evidence" value="ECO:0007669"/>
    <property type="project" value="InterPro"/>
</dbReference>
<protein>
    <submittedName>
        <fullName evidence="4">Uncharacterized protein</fullName>
    </submittedName>
</protein>
<dbReference type="RefSeq" id="XP_003885806.1">
    <property type="nucleotide sequence ID" value="XM_003885757.1"/>
</dbReference>
<dbReference type="EMBL" id="FR823393">
    <property type="protein sequence ID" value="CBZ55780.1"/>
    <property type="molecule type" value="Genomic_DNA"/>
</dbReference>
<evidence type="ECO:0000256" key="1">
    <source>
        <dbReference type="ARBA" id="ARBA00023054"/>
    </source>
</evidence>
<dbReference type="PANTHER" id="PTHR18962:SF0">
    <property type="entry name" value="COILED-COIL DOMAIN-CONTAINING PROTEIN 39"/>
    <property type="match status" value="1"/>
</dbReference>
<dbReference type="Gene3D" id="1.10.287.1490">
    <property type="match status" value="1"/>
</dbReference>